<dbReference type="PROSITE" id="PS51832">
    <property type="entry name" value="HD_GYP"/>
    <property type="match status" value="1"/>
</dbReference>
<keyword evidence="2" id="KW-0597">Phosphoprotein</keyword>
<gene>
    <name evidence="12" type="ORF">ACBT_1159</name>
    <name evidence="13" type="ORF">FE247_06945</name>
</gene>
<dbReference type="KEGG" id="acib:ACBT_1159"/>
<organism evidence="12 15">
    <name type="scientific">Aliarcobacter cibarius</name>
    <dbReference type="NCBI Taxonomy" id="255507"/>
    <lineage>
        <taxon>Bacteria</taxon>
        <taxon>Pseudomonadati</taxon>
        <taxon>Campylobacterota</taxon>
        <taxon>Epsilonproteobacteria</taxon>
        <taxon>Campylobacterales</taxon>
        <taxon>Arcobacteraceae</taxon>
        <taxon>Aliarcobacter</taxon>
    </lineage>
</organism>
<reference evidence="13 14" key="1">
    <citation type="submission" date="2019-05" db="EMBL/GenBank/DDBJ databases">
        <title>Arcobacter cibarius and Arcobacter thereius providing challenges in identification an antibiotic susceptibility and Quinolone resistance.</title>
        <authorList>
            <person name="Busch A."/>
            <person name="Hanel I."/>
            <person name="Hotzel H."/>
            <person name="Tomaso H."/>
        </authorList>
    </citation>
    <scope>NUCLEOTIDE SEQUENCE [LARGE SCALE GENOMIC DNA]</scope>
    <source>
        <strain evidence="13 14">16CS0831-2</strain>
    </source>
</reference>
<dbReference type="InterPro" id="IPR035965">
    <property type="entry name" value="PAS-like_dom_sf"/>
</dbReference>
<dbReference type="Pfam" id="PF14827">
    <property type="entry name" value="dCache_3"/>
    <property type="match status" value="1"/>
</dbReference>
<keyword evidence="8" id="KW-0812">Transmembrane</keyword>
<dbReference type="GO" id="GO:0005524">
    <property type="term" value="F:ATP binding"/>
    <property type="evidence" value="ECO:0007669"/>
    <property type="project" value="UniProtKB-KW"/>
</dbReference>
<dbReference type="GO" id="GO:0016301">
    <property type="term" value="F:kinase activity"/>
    <property type="evidence" value="ECO:0007669"/>
    <property type="project" value="UniProtKB-KW"/>
</dbReference>
<dbReference type="SUPFAM" id="SSF103190">
    <property type="entry name" value="Sensory domain-like"/>
    <property type="match status" value="1"/>
</dbReference>
<protein>
    <submittedName>
        <fullName evidence="12">Multi-sensor domain-containing response regulator c-di-GMP phosphodiesterase, RpfG family</fullName>
    </submittedName>
    <submittedName>
        <fullName evidence="13">PAS domain S-box protein</fullName>
    </submittedName>
</protein>
<keyword evidence="5" id="KW-0418">Kinase</keyword>
<feature type="domain" description="HD-GYP" evidence="11">
    <location>
        <begin position="449"/>
        <end position="646"/>
    </location>
</feature>
<dbReference type="CDD" id="cd00077">
    <property type="entry name" value="HDc"/>
    <property type="match status" value="1"/>
</dbReference>
<evidence type="ECO:0000259" key="10">
    <source>
        <dbReference type="PROSITE" id="PS50113"/>
    </source>
</evidence>
<sequence length="648" mass="75319">MKKIFFTSIVFVTILLISYFFYFIPTNKDISSKIYLDKSEKMKELFREEVKKKYGKTDVLTYMLSEDKKIVEALIKKNSSLLNYENTLKQIEKLTDFRNLWIQIIDKNGYSFYRSWTNEVGDYVASGRLDVAEMMKNPRPLKGISVGRFDLTFKTMFPLFHNGEYIGLIEMVSKFNSIASTLKNQNIEPLMIAHENYTSNFIKPFSNLFIGNNYVANVNASEELIKKVEKNGIKKFLYIKNYILFENYLVTTDEIKDIHGGEMGFFILFFDQNNLDKSALTEFENQYLIEIAIFSIIYILIILYFLNRNYTKKLNLEVRRKTAVINEQKSKLESLLQIYDKNVIFSKTDLKGFITHASEAFCKISGFSKEELIGKPHNIVRHPDMPKDIFKKMWEKIPKEETVTFEIKNLRKEGSPYWVLADIGPEYDKNGKHIGYFAIREDITASKELEEVQRDIIFTMGSIAEFKSKETGEHIKRVAKYSKILALAYGLDETEASMIELASPMHDIGKIAISDGILNKPTRLTFEEFEIIKTHTQKGYEMLSVSSRPLLKMAATIAYSHHEKYDGTGYPLGLKGENIPLYGRITAIADVFDALSQDRCYKKAWHIDDILEYIKKEEGTYFDPVLVDLFFKNIDTILEIKEKYQDKN</sequence>
<dbReference type="Gene3D" id="1.10.3210.10">
    <property type="entry name" value="Hypothetical protein af1432"/>
    <property type="match status" value="1"/>
</dbReference>
<feature type="domain" description="PAC" evidence="10">
    <location>
        <begin position="403"/>
        <end position="455"/>
    </location>
</feature>
<dbReference type="SUPFAM" id="SSF55785">
    <property type="entry name" value="PYP-like sensor domain (PAS domain)"/>
    <property type="match status" value="1"/>
</dbReference>
<evidence type="ECO:0000256" key="8">
    <source>
        <dbReference type="SAM" id="Phobius"/>
    </source>
</evidence>
<dbReference type="GO" id="GO:0000160">
    <property type="term" value="P:phosphorelay signal transduction system"/>
    <property type="evidence" value="ECO:0007669"/>
    <property type="project" value="UniProtKB-KW"/>
</dbReference>
<feature type="transmembrane region" description="Helical" evidence="8">
    <location>
        <begin position="287"/>
        <end position="306"/>
    </location>
</feature>
<evidence type="ECO:0000313" key="13">
    <source>
        <dbReference type="EMBL" id="TLS98586.1"/>
    </source>
</evidence>
<proteinExistence type="predicted"/>
<feature type="domain" description="PAS" evidence="9">
    <location>
        <begin position="328"/>
        <end position="384"/>
    </location>
</feature>
<dbReference type="InterPro" id="IPR029151">
    <property type="entry name" value="Sensor-like_sf"/>
</dbReference>
<dbReference type="InterPro" id="IPR003607">
    <property type="entry name" value="HD/PDEase_dom"/>
</dbReference>
<evidence type="ECO:0000256" key="7">
    <source>
        <dbReference type="ARBA" id="ARBA00023012"/>
    </source>
</evidence>
<evidence type="ECO:0000259" key="9">
    <source>
        <dbReference type="PROSITE" id="PS50112"/>
    </source>
</evidence>
<dbReference type="InterPro" id="IPR000700">
    <property type="entry name" value="PAS-assoc_C"/>
</dbReference>
<dbReference type="EMBL" id="CP054051">
    <property type="protein sequence ID" value="QKJ27069.1"/>
    <property type="molecule type" value="Genomic_DNA"/>
</dbReference>
<dbReference type="PANTHER" id="PTHR45228:SF9">
    <property type="entry name" value="3'3'-CGAMP-SPECIFIC PHOSPHODIESTERASE 2"/>
    <property type="match status" value="1"/>
</dbReference>
<name>A0A7L5JPJ0_9BACT</name>
<evidence type="ECO:0000313" key="15">
    <source>
        <dbReference type="Proteomes" id="UP000509513"/>
    </source>
</evidence>
<evidence type="ECO:0000313" key="12">
    <source>
        <dbReference type="EMBL" id="QKJ27069.1"/>
    </source>
</evidence>
<keyword evidence="8" id="KW-1133">Transmembrane helix</keyword>
<evidence type="ECO:0000313" key="14">
    <source>
        <dbReference type="Proteomes" id="UP000305417"/>
    </source>
</evidence>
<dbReference type="NCBIfam" id="TIGR00229">
    <property type="entry name" value="sensory_box"/>
    <property type="match status" value="1"/>
</dbReference>
<evidence type="ECO:0000256" key="4">
    <source>
        <dbReference type="ARBA" id="ARBA00022741"/>
    </source>
</evidence>
<keyword evidence="4" id="KW-0547">Nucleotide-binding</keyword>
<accession>A0A7L5JPJ0</accession>
<dbReference type="InterPro" id="IPR013655">
    <property type="entry name" value="PAS_fold_3"/>
</dbReference>
<dbReference type="SMART" id="SM00471">
    <property type="entry name" value="HDc"/>
    <property type="match status" value="1"/>
</dbReference>
<dbReference type="Proteomes" id="UP000509513">
    <property type="component" value="Chromosome"/>
</dbReference>
<evidence type="ECO:0000256" key="2">
    <source>
        <dbReference type="ARBA" id="ARBA00022553"/>
    </source>
</evidence>
<dbReference type="PANTHER" id="PTHR45228">
    <property type="entry name" value="CYCLIC DI-GMP PHOSPHODIESTERASE TM_0186-RELATED"/>
    <property type="match status" value="1"/>
</dbReference>
<dbReference type="GO" id="GO:0016020">
    <property type="term" value="C:membrane"/>
    <property type="evidence" value="ECO:0007669"/>
    <property type="project" value="UniProtKB-SubCell"/>
</dbReference>
<dbReference type="PROSITE" id="PS50113">
    <property type="entry name" value="PAC"/>
    <property type="match status" value="1"/>
</dbReference>
<dbReference type="RefSeq" id="WP_024776019.1">
    <property type="nucleotide sequence ID" value="NZ_CP054051.1"/>
</dbReference>
<keyword evidence="7" id="KW-0902">Two-component regulatory system</keyword>
<evidence type="ECO:0000259" key="11">
    <source>
        <dbReference type="PROSITE" id="PS51832"/>
    </source>
</evidence>
<feature type="transmembrane region" description="Helical" evidence="8">
    <location>
        <begin position="5"/>
        <end position="24"/>
    </location>
</feature>
<evidence type="ECO:0000256" key="5">
    <source>
        <dbReference type="ARBA" id="ARBA00022777"/>
    </source>
</evidence>
<dbReference type="InterPro" id="IPR000014">
    <property type="entry name" value="PAS"/>
</dbReference>
<keyword evidence="14" id="KW-1185">Reference proteome</keyword>
<keyword evidence="6" id="KW-0067">ATP-binding</keyword>
<reference evidence="12 15" key="2">
    <citation type="submission" date="2020-05" db="EMBL/GenBank/DDBJ databases">
        <title>Complete genome sequencing of Campylobacter and Arcobacter type strains.</title>
        <authorList>
            <person name="Miller W.G."/>
            <person name="Yee E."/>
        </authorList>
    </citation>
    <scope>NUCLEOTIDE SEQUENCE [LARGE SCALE GENOMIC DNA]</scope>
    <source>
        <strain evidence="12 15">LMG 21996</strain>
    </source>
</reference>
<dbReference type="OrthoDB" id="9781223at2"/>
<dbReference type="InterPro" id="IPR052020">
    <property type="entry name" value="Cyclic_di-GMP/3'3'-cGAMP_PDE"/>
</dbReference>
<keyword evidence="3" id="KW-0808">Transferase</keyword>
<dbReference type="EMBL" id="VBUC01000014">
    <property type="protein sequence ID" value="TLS98586.1"/>
    <property type="molecule type" value="Genomic_DNA"/>
</dbReference>
<dbReference type="Gene3D" id="3.30.450.20">
    <property type="entry name" value="PAS domain"/>
    <property type="match status" value="1"/>
</dbReference>
<dbReference type="InterPro" id="IPR037522">
    <property type="entry name" value="HD_GYP_dom"/>
</dbReference>
<dbReference type="InterPro" id="IPR029150">
    <property type="entry name" value="dCache_3"/>
</dbReference>
<dbReference type="Proteomes" id="UP000305417">
    <property type="component" value="Unassembled WGS sequence"/>
</dbReference>
<dbReference type="PROSITE" id="PS50112">
    <property type="entry name" value="PAS"/>
    <property type="match status" value="1"/>
</dbReference>
<dbReference type="SUPFAM" id="SSF109604">
    <property type="entry name" value="HD-domain/PDEase-like"/>
    <property type="match status" value="1"/>
</dbReference>
<comment type="subcellular location">
    <subcellularLocation>
        <location evidence="1">Membrane</location>
    </subcellularLocation>
</comment>
<evidence type="ECO:0000256" key="6">
    <source>
        <dbReference type="ARBA" id="ARBA00022840"/>
    </source>
</evidence>
<dbReference type="SMART" id="SM00086">
    <property type="entry name" value="PAC"/>
    <property type="match status" value="1"/>
</dbReference>
<evidence type="ECO:0000256" key="1">
    <source>
        <dbReference type="ARBA" id="ARBA00004370"/>
    </source>
</evidence>
<dbReference type="CDD" id="cd00130">
    <property type="entry name" value="PAS"/>
    <property type="match status" value="1"/>
</dbReference>
<dbReference type="AlphaFoldDB" id="A0A7L5JPJ0"/>
<dbReference type="Pfam" id="PF13487">
    <property type="entry name" value="HD_5"/>
    <property type="match status" value="1"/>
</dbReference>
<keyword evidence="8" id="KW-0472">Membrane</keyword>
<evidence type="ECO:0000256" key="3">
    <source>
        <dbReference type="ARBA" id="ARBA00022679"/>
    </source>
</evidence>
<dbReference type="InterPro" id="IPR001610">
    <property type="entry name" value="PAC"/>
</dbReference>
<dbReference type="Pfam" id="PF08447">
    <property type="entry name" value="PAS_3"/>
    <property type="match status" value="1"/>
</dbReference>